<dbReference type="PANTHER" id="PTHR24115">
    <property type="entry name" value="KINESIN-RELATED"/>
    <property type="match status" value="1"/>
</dbReference>
<dbReference type="SUPFAM" id="SSF52540">
    <property type="entry name" value="P-loop containing nucleoside triphosphate hydrolases"/>
    <property type="match status" value="2"/>
</dbReference>
<dbReference type="Pfam" id="PF00078">
    <property type="entry name" value="RVT_1"/>
    <property type="match status" value="1"/>
</dbReference>
<evidence type="ECO:0000256" key="6">
    <source>
        <dbReference type="SAM" id="Coils"/>
    </source>
</evidence>
<feature type="domain" description="Kinesin motor" evidence="8">
    <location>
        <begin position="75"/>
        <end position="267"/>
    </location>
</feature>
<dbReference type="Gene3D" id="3.40.850.10">
    <property type="entry name" value="Kinesin motor domain"/>
    <property type="match status" value="2"/>
</dbReference>
<comment type="caution">
    <text evidence="10">The sequence shown here is derived from an EMBL/GenBank/DDBJ whole genome shotgun (WGS) entry which is preliminary data.</text>
</comment>
<dbReference type="InterPro" id="IPR000477">
    <property type="entry name" value="RT_dom"/>
</dbReference>
<dbReference type="InterPro" id="IPR036961">
    <property type="entry name" value="Kinesin_motor_dom_sf"/>
</dbReference>
<dbReference type="InterPro" id="IPR027417">
    <property type="entry name" value="P-loop_NTPase"/>
</dbReference>
<evidence type="ECO:0000259" key="8">
    <source>
        <dbReference type="PROSITE" id="PS50067"/>
    </source>
</evidence>
<dbReference type="Gene3D" id="3.30.70.270">
    <property type="match status" value="1"/>
</dbReference>
<dbReference type="GO" id="GO:0016887">
    <property type="term" value="F:ATP hydrolysis activity"/>
    <property type="evidence" value="ECO:0007669"/>
    <property type="project" value="TreeGrafter"/>
</dbReference>
<dbReference type="PRINTS" id="PR00380">
    <property type="entry name" value="KINESINHEAVY"/>
</dbReference>
<dbReference type="SUPFAM" id="SSF56672">
    <property type="entry name" value="DNA/RNA polymerases"/>
    <property type="match status" value="1"/>
</dbReference>
<dbReference type="EMBL" id="JAGFBR010000019">
    <property type="protein sequence ID" value="KAH0448183.1"/>
    <property type="molecule type" value="Genomic_DNA"/>
</dbReference>
<dbReference type="GO" id="GO:0003777">
    <property type="term" value="F:microtubule motor activity"/>
    <property type="evidence" value="ECO:0007669"/>
    <property type="project" value="InterPro"/>
</dbReference>
<dbReference type="InterPro" id="IPR043502">
    <property type="entry name" value="DNA/RNA_pol_sf"/>
</dbReference>
<protein>
    <recommendedName>
        <fullName evidence="12">Kinesin-like protein</fullName>
    </recommendedName>
</protein>
<keyword evidence="3 5" id="KW-0067">ATP-binding</keyword>
<feature type="domain" description="Reverse transcriptase" evidence="9">
    <location>
        <begin position="256"/>
        <end position="484"/>
    </location>
</feature>
<feature type="compositionally biased region" description="Low complexity" evidence="7">
    <location>
        <begin position="22"/>
        <end position="34"/>
    </location>
</feature>
<organism evidence="10 11">
    <name type="scientific">Dendrobium chrysotoxum</name>
    <name type="common">Orchid</name>
    <dbReference type="NCBI Taxonomy" id="161865"/>
    <lineage>
        <taxon>Eukaryota</taxon>
        <taxon>Viridiplantae</taxon>
        <taxon>Streptophyta</taxon>
        <taxon>Embryophyta</taxon>
        <taxon>Tracheophyta</taxon>
        <taxon>Spermatophyta</taxon>
        <taxon>Magnoliopsida</taxon>
        <taxon>Liliopsida</taxon>
        <taxon>Asparagales</taxon>
        <taxon>Orchidaceae</taxon>
        <taxon>Epidendroideae</taxon>
        <taxon>Malaxideae</taxon>
        <taxon>Dendrobiinae</taxon>
        <taxon>Dendrobium</taxon>
    </lineage>
</organism>
<evidence type="ECO:0000259" key="9">
    <source>
        <dbReference type="PROSITE" id="PS50878"/>
    </source>
</evidence>
<dbReference type="Proteomes" id="UP000775213">
    <property type="component" value="Unassembled WGS sequence"/>
</dbReference>
<keyword evidence="11" id="KW-1185">Reference proteome</keyword>
<dbReference type="GO" id="GO:0005634">
    <property type="term" value="C:nucleus"/>
    <property type="evidence" value="ECO:0007669"/>
    <property type="project" value="TreeGrafter"/>
</dbReference>
<reference evidence="10 11" key="1">
    <citation type="journal article" date="2021" name="Hortic Res">
        <title>Chromosome-scale assembly of the Dendrobium chrysotoxum genome enhances the understanding of orchid evolution.</title>
        <authorList>
            <person name="Zhang Y."/>
            <person name="Zhang G.Q."/>
            <person name="Zhang D."/>
            <person name="Liu X.D."/>
            <person name="Xu X.Y."/>
            <person name="Sun W.H."/>
            <person name="Yu X."/>
            <person name="Zhu X."/>
            <person name="Wang Z.W."/>
            <person name="Zhao X."/>
            <person name="Zhong W.Y."/>
            <person name="Chen H."/>
            <person name="Yin W.L."/>
            <person name="Huang T."/>
            <person name="Niu S.C."/>
            <person name="Liu Z.J."/>
        </authorList>
    </citation>
    <scope>NUCLEOTIDE SEQUENCE [LARGE SCALE GENOMIC DNA]</scope>
    <source>
        <strain evidence="10">Lindl</strain>
    </source>
</reference>
<evidence type="ECO:0000313" key="11">
    <source>
        <dbReference type="Proteomes" id="UP000775213"/>
    </source>
</evidence>
<gene>
    <name evidence="10" type="ORF">IEQ34_021983</name>
</gene>
<dbReference type="PANTHER" id="PTHR24115:SF1008">
    <property type="entry name" value="KINESIN-LIKE PROTEIN SUBITO"/>
    <property type="match status" value="1"/>
</dbReference>
<evidence type="ECO:0008006" key="12">
    <source>
        <dbReference type="Google" id="ProtNLM"/>
    </source>
</evidence>
<dbReference type="GO" id="GO:0005874">
    <property type="term" value="C:microtubule"/>
    <property type="evidence" value="ECO:0007669"/>
    <property type="project" value="UniProtKB-KW"/>
</dbReference>
<dbReference type="PROSITE" id="PS50878">
    <property type="entry name" value="RT_POL"/>
    <property type="match status" value="1"/>
</dbReference>
<proteinExistence type="inferred from homology"/>
<keyword evidence="6" id="KW-0175">Coiled coil</keyword>
<dbReference type="GO" id="GO:0008017">
    <property type="term" value="F:microtubule binding"/>
    <property type="evidence" value="ECO:0007669"/>
    <property type="project" value="InterPro"/>
</dbReference>
<evidence type="ECO:0000256" key="2">
    <source>
        <dbReference type="ARBA" id="ARBA00022741"/>
    </source>
</evidence>
<dbReference type="InterPro" id="IPR001752">
    <property type="entry name" value="Kinesin_motor_dom"/>
</dbReference>
<accession>A0AAV7FXI8</accession>
<comment type="similarity">
    <text evidence="5">Belongs to the TRAFAC class myosin-kinesin ATPase superfamily. Kinesin family.</text>
</comment>
<feature type="region of interest" description="Disordered" evidence="7">
    <location>
        <begin position="1"/>
        <end position="34"/>
    </location>
</feature>
<dbReference type="Pfam" id="PF00225">
    <property type="entry name" value="Kinesin"/>
    <property type="match status" value="2"/>
</dbReference>
<dbReference type="SMART" id="SM00129">
    <property type="entry name" value="KISc"/>
    <property type="match status" value="1"/>
</dbReference>
<evidence type="ECO:0000256" key="1">
    <source>
        <dbReference type="ARBA" id="ARBA00022701"/>
    </source>
</evidence>
<dbReference type="GO" id="GO:0005524">
    <property type="term" value="F:ATP binding"/>
    <property type="evidence" value="ECO:0007669"/>
    <property type="project" value="UniProtKB-UniRule"/>
</dbReference>
<evidence type="ECO:0000256" key="7">
    <source>
        <dbReference type="SAM" id="MobiDB-lite"/>
    </source>
</evidence>
<evidence type="ECO:0000313" key="10">
    <source>
        <dbReference type="EMBL" id="KAH0448183.1"/>
    </source>
</evidence>
<name>A0AAV7FXI8_DENCH</name>
<evidence type="ECO:0000256" key="3">
    <source>
        <dbReference type="ARBA" id="ARBA00022840"/>
    </source>
</evidence>
<keyword evidence="1" id="KW-0493">Microtubule</keyword>
<sequence>MDLQSPHPVTTVRRNPPRKAKQASSAGALSSSKPSNAVTGIIPFPLDEILEPEPLQTCPLRNQKPHKSNVGVSNNLKVFLRIRPIECPVSQCSNVAGGEARAPGRGRVAKEGDRKNMPCLVVNSSSSVTLNAPLSSLESKRAKNEVYDGFSHVFPPESVQEDIYDKVMQPLVMDFMEGHGSLLVAMGPTGSGKTYTMFGSPQQPGIVPLALRQIFRQTADNVNIQASRTYYLSIFEIHSERGKVEKIFDLLPESMPHQQASISSLKECIINIRCVRKSDTDDHSCTNAVLTIADLAGAERERKTGNQINILCIQKTKWIGEKDKEIDSVILDKSLKDNVININRIGDRIIVLKIVVDAKIVNIISAYAPQYFPISVGLHQGSALSPYLFALVMDALTRHLQEDVPWCMLFADDILLVDKTREGVEGKLELWRSTLKSKCFRLSRFKTEYMEYNFSNNRPSEGIVTLADQVINKSTRFKYLGSIVGVAPVEDKIRESRLRWFGHIKRRPPDDPVRKVEVLDLTYVKKGRGYFAILKSAVLQRLLFPVYGARLLESNFINNTSMVFGQCLRSLLEHQKNPKKPIEKHFKNSLLTRHLQDYMEGKKQMTLILTVKAAQEDYMDTSFILRQASPYMKIKFYLQENNNIPCQKRKAALFITERTKRKKVNISEVPVINGDHVVMDATASSKISVKDFSGEAICKQGNAEFHAELQKIKRSEEVMRNFARALLSTLKQYKDKLKESENEVQYLKESLRKQSAHAKEMEKELNETRNTRSCVSNPPVEECAKALSFNPGVSVPPILSDPDHIQDTDALRDEINSFLSPETSAKIEMARETKALDGSLSGTRTTGVDISAEAYSSLPSEENVELSYQYSDENSGSFQKLTQSSEQVGEMDQVVMNFSDVACLKVPLEREGCILRLPGNEEISIMQVEKEQSGVKIALNENVQQSIASHSTEALKSEEDETALRPLNSQRPKRMLLPASAIHFKDFNGLFMDENAMEVKRKKTANVKARSDGSISLIRILKSNLPR</sequence>
<keyword evidence="2 5" id="KW-0547">Nucleotide-binding</keyword>
<dbReference type="GO" id="GO:0005871">
    <property type="term" value="C:kinesin complex"/>
    <property type="evidence" value="ECO:0007669"/>
    <property type="project" value="TreeGrafter"/>
</dbReference>
<dbReference type="AlphaFoldDB" id="A0AAV7FXI8"/>
<dbReference type="InterPro" id="IPR027640">
    <property type="entry name" value="Kinesin-like_fam"/>
</dbReference>
<feature type="coiled-coil region" evidence="6">
    <location>
        <begin position="723"/>
        <end position="771"/>
    </location>
</feature>
<feature type="binding site" evidence="5">
    <location>
        <begin position="187"/>
        <end position="194"/>
    </location>
    <ligand>
        <name>ATP</name>
        <dbReference type="ChEBI" id="CHEBI:30616"/>
    </ligand>
</feature>
<dbReference type="PROSITE" id="PS50067">
    <property type="entry name" value="KINESIN_MOTOR_2"/>
    <property type="match status" value="1"/>
</dbReference>
<dbReference type="InterPro" id="IPR043128">
    <property type="entry name" value="Rev_trsase/Diguanyl_cyclase"/>
</dbReference>
<dbReference type="GO" id="GO:0007018">
    <property type="term" value="P:microtubule-based movement"/>
    <property type="evidence" value="ECO:0007669"/>
    <property type="project" value="InterPro"/>
</dbReference>
<evidence type="ECO:0000256" key="5">
    <source>
        <dbReference type="PROSITE-ProRule" id="PRU00283"/>
    </source>
</evidence>
<keyword evidence="4 5" id="KW-0505">Motor protein</keyword>
<evidence type="ECO:0000256" key="4">
    <source>
        <dbReference type="ARBA" id="ARBA00023175"/>
    </source>
</evidence>